<dbReference type="GO" id="GO:0016788">
    <property type="term" value="F:hydrolase activity, acting on ester bonds"/>
    <property type="evidence" value="ECO:0007669"/>
    <property type="project" value="UniProtKB-ARBA"/>
</dbReference>
<dbReference type="AlphaFoldDB" id="E1WNZ2"/>
<dbReference type="SUPFAM" id="SSF52266">
    <property type="entry name" value="SGNH hydrolase"/>
    <property type="match status" value="1"/>
</dbReference>
<dbReference type="EMBL" id="FQ312004">
    <property type="protein sequence ID" value="CBW24441.1"/>
    <property type="molecule type" value="Genomic_DNA"/>
</dbReference>
<sequence length="480" mass="54144">MQILLSFYGFYLSLQLLIKLRACMKNYLKYSLWLTLIVLFALIGMHWLPAITIDGHTMRRVDLLSDVRMPEPDKDEVVADSLPPVPVVKPAFVDTCRSGMTCIEDYSDSTMRGMTPFYRALDEIQSKGRLVRIAVFGDSFIEADIFTADLREMLQKRFGGCGVGFVTITSMTSGYRPTVRHSFGGWSSHAVTDSVYFDKKKQGISGHYFVPRERAYVELRGQNKYASLLDTCQIASIFFYNKGEVNLSVRVNRGEAEARDFSTTGSLQQMKVNGRIGSIRWDINRADSTLFYGVAMDGTQGVIVDNFSLRGSSGLSLRSIPSKMLQEFNAQRPYDLIILEYGLNVATERGRNYDPYKKGLLTAINHLKECFPQAGFLLLSVGDRDYKTDTGELRTMPGVKNLIRYQQNIAAESGIAFWNMFEAMGGEGSMAGLVHAKPSLANYDYTHINFRGGRHLAGLLYETLIYGKEQYERRKAYEAE</sequence>
<protein>
    <submittedName>
        <fullName evidence="2">Putative transmembrane protein</fullName>
    </submittedName>
</protein>
<dbReference type="Gene3D" id="3.40.50.1110">
    <property type="entry name" value="SGNH hydrolase"/>
    <property type="match status" value="1"/>
</dbReference>
<name>E1WNZ2_BACF6</name>
<keyword evidence="1" id="KW-0472">Membrane</keyword>
<dbReference type="InterPro" id="IPR036514">
    <property type="entry name" value="SGNH_hydro_sf"/>
</dbReference>
<dbReference type="CDD" id="cd01825">
    <property type="entry name" value="SGNH_hydrolase_peri1"/>
    <property type="match status" value="1"/>
</dbReference>
<proteinExistence type="predicted"/>
<evidence type="ECO:0000256" key="1">
    <source>
        <dbReference type="SAM" id="Phobius"/>
    </source>
</evidence>
<keyword evidence="1 2" id="KW-0812">Transmembrane</keyword>
<organism evidence="2 3">
    <name type="scientific">Bacteroides fragilis (strain 638R)</name>
    <dbReference type="NCBI Taxonomy" id="862962"/>
    <lineage>
        <taxon>Bacteria</taxon>
        <taxon>Pseudomonadati</taxon>
        <taxon>Bacteroidota</taxon>
        <taxon>Bacteroidia</taxon>
        <taxon>Bacteroidales</taxon>
        <taxon>Bacteroidaceae</taxon>
        <taxon>Bacteroides</taxon>
    </lineage>
</organism>
<reference evidence="2 3" key="1">
    <citation type="journal article" date="2010" name="Microbiology">
        <title>Twenty-eight divergent polysaccharide loci specifying within- and amongst-strain capsule diversity in three strains of Bacteroides fragilis.</title>
        <authorList>
            <person name="Patrick S."/>
            <person name="Blakely G.W."/>
            <person name="Houston S."/>
            <person name="Moore J."/>
            <person name="Abratt V.R."/>
            <person name="Bertalan M."/>
            <person name="Cerdeno-Tarraga A.M."/>
            <person name="Quail M.A."/>
            <person name="Corton N."/>
            <person name="Corton C."/>
            <person name="Bignell A."/>
            <person name="Barron A."/>
            <person name="Clark L."/>
            <person name="Bentley S.D."/>
            <person name="Parkhill J."/>
        </authorList>
    </citation>
    <scope>NUCLEOTIDE SEQUENCE [LARGE SCALE GENOMIC DNA]</scope>
    <source>
        <strain evidence="2 3">638R</strain>
    </source>
</reference>
<dbReference type="Gene3D" id="2.60.120.1360">
    <property type="match status" value="1"/>
</dbReference>
<gene>
    <name evidence="2" type="ordered locus">BF638R_3997</name>
</gene>
<dbReference type="Proteomes" id="UP000008560">
    <property type="component" value="Chromosome"/>
</dbReference>
<evidence type="ECO:0000313" key="3">
    <source>
        <dbReference type="Proteomes" id="UP000008560"/>
    </source>
</evidence>
<dbReference type="PATRIC" id="fig|862962.3.peg.4167"/>
<evidence type="ECO:0000313" key="2">
    <source>
        <dbReference type="EMBL" id="CBW24441.1"/>
    </source>
</evidence>
<dbReference type="KEGG" id="bfg:BF638R_3997"/>
<keyword evidence="1" id="KW-1133">Transmembrane helix</keyword>
<accession>E1WNZ2</accession>
<dbReference type="HOGENOM" id="CLU_026488_1_0_10"/>
<feature type="transmembrane region" description="Helical" evidence="1">
    <location>
        <begin position="30"/>
        <end position="48"/>
    </location>
</feature>